<dbReference type="PROSITE" id="PS51683">
    <property type="entry name" value="SAM_OMT_II"/>
    <property type="match status" value="1"/>
</dbReference>
<dbReference type="SUPFAM" id="SSF53335">
    <property type="entry name" value="S-adenosyl-L-methionine-dependent methyltransferases"/>
    <property type="match status" value="1"/>
</dbReference>
<dbReference type="AlphaFoldDB" id="A0A0F7ZG62"/>
<feature type="domain" description="O-methyltransferase C-terminal" evidence="4">
    <location>
        <begin position="186"/>
        <end position="386"/>
    </location>
</feature>
<evidence type="ECO:0000259" key="4">
    <source>
        <dbReference type="Pfam" id="PF00891"/>
    </source>
</evidence>
<evidence type="ECO:0000256" key="3">
    <source>
        <dbReference type="ARBA" id="ARBA00022691"/>
    </source>
</evidence>
<gene>
    <name evidence="5" type="ORF">HIM_10265</name>
</gene>
<keyword evidence="1" id="KW-0489">Methyltransferase</keyword>
<dbReference type="InterPro" id="IPR001077">
    <property type="entry name" value="COMT_C"/>
</dbReference>
<dbReference type="SUPFAM" id="SSF46785">
    <property type="entry name" value="Winged helix' DNA-binding domain"/>
    <property type="match status" value="1"/>
</dbReference>
<proteinExistence type="predicted"/>
<dbReference type="EMBL" id="KQ030632">
    <property type="protein sequence ID" value="KJZ70336.1"/>
    <property type="molecule type" value="Genomic_DNA"/>
</dbReference>
<keyword evidence="2" id="KW-0808">Transferase</keyword>
<evidence type="ECO:0000256" key="1">
    <source>
        <dbReference type="ARBA" id="ARBA00022603"/>
    </source>
</evidence>
<evidence type="ECO:0000256" key="2">
    <source>
        <dbReference type="ARBA" id="ARBA00022679"/>
    </source>
</evidence>
<organism evidence="5 6">
    <name type="scientific">Hirsutella minnesotensis 3608</name>
    <dbReference type="NCBI Taxonomy" id="1043627"/>
    <lineage>
        <taxon>Eukaryota</taxon>
        <taxon>Fungi</taxon>
        <taxon>Dikarya</taxon>
        <taxon>Ascomycota</taxon>
        <taxon>Pezizomycotina</taxon>
        <taxon>Sordariomycetes</taxon>
        <taxon>Hypocreomycetidae</taxon>
        <taxon>Hypocreales</taxon>
        <taxon>Ophiocordycipitaceae</taxon>
        <taxon>Hirsutella</taxon>
    </lineage>
</organism>
<dbReference type="PANTHER" id="PTHR43712:SF2">
    <property type="entry name" value="O-METHYLTRANSFERASE CICE"/>
    <property type="match status" value="1"/>
</dbReference>
<evidence type="ECO:0000313" key="5">
    <source>
        <dbReference type="EMBL" id="KJZ70336.1"/>
    </source>
</evidence>
<dbReference type="InterPro" id="IPR036390">
    <property type="entry name" value="WH_DNA-bd_sf"/>
</dbReference>
<evidence type="ECO:0000313" key="6">
    <source>
        <dbReference type="Proteomes" id="UP000054481"/>
    </source>
</evidence>
<keyword evidence="6" id="KW-1185">Reference proteome</keyword>
<name>A0A0F7ZG62_9HYPO</name>
<dbReference type="InterPro" id="IPR036388">
    <property type="entry name" value="WH-like_DNA-bd_sf"/>
</dbReference>
<accession>A0A0F7ZG62</accession>
<protein>
    <recommendedName>
        <fullName evidence="4">O-methyltransferase C-terminal domain-containing protein</fullName>
    </recommendedName>
</protein>
<dbReference type="Pfam" id="PF00891">
    <property type="entry name" value="Methyltransf_2"/>
    <property type="match status" value="1"/>
</dbReference>
<dbReference type="InterPro" id="IPR029063">
    <property type="entry name" value="SAM-dependent_MTases_sf"/>
</dbReference>
<dbReference type="InterPro" id="IPR016461">
    <property type="entry name" value="COMT-like"/>
</dbReference>
<dbReference type="Gene3D" id="3.40.50.150">
    <property type="entry name" value="Vaccinia Virus protein VP39"/>
    <property type="match status" value="1"/>
</dbReference>
<dbReference type="Gene3D" id="1.10.10.10">
    <property type="entry name" value="Winged helix-like DNA-binding domain superfamily/Winged helix DNA-binding domain"/>
    <property type="match status" value="1"/>
</dbReference>
<dbReference type="PANTHER" id="PTHR43712">
    <property type="entry name" value="PUTATIVE (AFU_ORTHOLOGUE AFUA_4G14580)-RELATED"/>
    <property type="match status" value="1"/>
</dbReference>
<dbReference type="GO" id="GO:0032259">
    <property type="term" value="P:methylation"/>
    <property type="evidence" value="ECO:0007669"/>
    <property type="project" value="UniProtKB-KW"/>
</dbReference>
<dbReference type="Proteomes" id="UP000054481">
    <property type="component" value="Unassembled WGS sequence"/>
</dbReference>
<reference evidence="5 6" key="1">
    <citation type="journal article" date="2014" name="Genome Biol. Evol.">
        <title>Comparative genomics and transcriptomics analyses reveal divergent lifestyle features of nematode endoparasitic fungus Hirsutella minnesotensis.</title>
        <authorList>
            <person name="Lai Y."/>
            <person name="Liu K."/>
            <person name="Zhang X."/>
            <person name="Zhang X."/>
            <person name="Li K."/>
            <person name="Wang N."/>
            <person name="Shu C."/>
            <person name="Wu Y."/>
            <person name="Wang C."/>
            <person name="Bushley K.E."/>
            <person name="Xiang M."/>
            <person name="Liu X."/>
        </authorList>
    </citation>
    <scope>NUCLEOTIDE SEQUENCE [LARGE SCALE GENOMIC DNA]</scope>
    <source>
        <strain evidence="5 6">3608</strain>
    </source>
</reference>
<keyword evidence="3" id="KW-0949">S-adenosyl-L-methionine</keyword>
<dbReference type="OrthoDB" id="1535081at2759"/>
<dbReference type="GO" id="GO:0008171">
    <property type="term" value="F:O-methyltransferase activity"/>
    <property type="evidence" value="ECO:0007669"/>
    <property type="project" value="InterPro"/>
</dbReference>
<sequence>MAQATSAEDTAMAAKLESLIQKLAETTESIRNNPASFNASTEQYARLGEAFEVFRKETRQPTDVVLDLLPHLAELTVVRLFIKWKVFENIPTDGEISFKDLASKLGAETNLITRFGSVLVASGLLKQVGSDCVSHSPMSPLFTSGSPMSALAQRTFDDDLRSLLAMPDYFERYGLKEPAGRYHTVYSFSAGDPELTVWEQMNKDKTRMADFMTTMTVWDEGIGTYDFSWLLLEANTSKDRVLLVDVGGGRGQAVRAICQAVPDLPVNRCVVEDRAEVVEEARVSAEGELKEAQFVALDFHKEQPVKGALLYYLRHCLHDYGDEDSVGMLQQIRDAMAADSRLLIVEQVLSNPPSMIGSISDLFMSSLGGKERTLECFQSITSRAGLKIKEVYRSGGLDDCVIECVQV</sequence>